<dbReference type="GO" id="GO:0005507">
    <property type="term" value="F:copper ion binding"/>
    <property type="evidence" value="ECO:0007669"/>
    <property type="project" value="TreeGrafter"/>
</dbReference>
<dbReference type="PANTHER" id="PTHR38430">
    <property type="entry name" value="PROTEIN-ARGININE KINASE ACTIVATOR PROTEIN"/>
    <property type="match status" value="1"/>
</dbReference>
<dbReference type="GO" id="GO:1990170">
    <property type="term" value="P:stress response to cadmium ion"/>
    <property type="evidence" value="ECO:0007669"/>
    <property type="project" value="TreeGrafter"/>
</dbReference>
<dbReference type="SUPFAM" id="SSF46600">
    <property type="entry name" value="C-terminal UvrC-binding domain of UvrB"/>
    <property type="match status" value="1"/>
</dbReference>
<proteinExistence type="predicted"/>
<evidence type="ECO:0000313" key="2">
    <source>
        <dbReference type="EMBL" id="MEB3429977.1"/>
    </source>
</evidence>
<dbReference type="InterPro" id="IPR025542">
    <property type="entry name" value="YacH"/>
</dbReference>
<dbReference type="AlphaFoldDB" id="A0AAW9MZA9"/>
<feature type="domain" description="UVR" evidence="1">
    <location>
        <begin position="148"/>
        <end position="183"/>
    </location>
</feature>
<dbReference type="EMBL" id="JAYKOT010000003">
    <property type="protein sequence ID" value="MEB3429977.1"/>
    <property type="molecule type" value="Genomic_DNA"/>
</dbReference>
<dbReference type="Gene3D" id="4.10.860.10">
    <property type="entry name" value="UVR domain"/>
    <property type="match status" value="1"/>
</dbReference>
<dbReference type="InterPro" id="IPR036876">
    <property type="entry name" value="UVR_dom_sf"/>
</dbReference>
<evidence type="ECO:0000259" key="1">
    <source>
        <dbReference type="PROSITE" id="PS50151"/>
    </source>
</evidence>
<dbReference type="RefSeq" id="WP_324620131.1">
    <property type="nucleotide sequence ID" value="NZ_JAYKOT010000003.1"/>
</dbReference>
<dbReference type="Proteomes" id="UP001357733">
    <property type="component" value="Unassembled WGS sequence"/>
</dbReference>
<dbReference type="GO" id="GO:0050897">
    <property type="term" value="F:cobalt ion binding"/>
    <property type="evidence" value="ECO:0007669"/>
    <property type="project" value="TreeGrafter"/>
</dbReference>
<dbReference type="PROSITE" id="PS50151">
    <property type="entry name" value="UVR"/>
    <property type="match status" value="1"/>
</dbReference>
<protein>
    <submittedName>
        <fullName evidence="2">UvrB/UvrC motif-containing protein</fullName>
    </submittedName>
</protein>
<dbReference type="GO" id="GO:0046870">
    <property type="term" value="F:cadmium ion binding"/>
    <property type="evidence" value="ECO:0007669"/>
    <property type="project" value="TreeGrafter"/>
</dbReference>
<dbReference type="GO" id="GO:0008270">
    <property type="term" value="F:zinc ion binding"/>
    <property type="evidence" value="ECO:0007669"/>
    <property type="project" value="TreeGrafter"/>
</dbReference>
<dbReference type="PIRSF" id="PIRSF015034">
    <property type="entry name" value="YacH"/>
    <property type="match status" value="1"/>
</dbReference>
<name>A0AAW9MZA9_9FIRM</name>
<accession>A0AAW9MZA9</accession>
<comment type="caution">
    <text evidence="2">The sequence shown here is derived from an EMBL/GenBank/DDBJ whole genome shotgun (WGS) entry which is preliminary data.</text>
</comment>
<dbReference type="Pfam" id="PF02151">
    <property type="entry name" value="UVR"/>
    <property type="match status" value="1"/>
</dbReference>
<dbReference type="GO" id="GO:1990169">
    <property type="term" value="P:stress response to copper ion"/>
    <property type="evidence" value="ECO:0007669"/>
    <property type="project" value="TreeGrafter"/>
</dbReference>
<keyword evidence="3" id="KW-1185">Reference proteome</keyword>
<dbReference type="InterPro" id="IPR001943">
    <property type="entry name" value="UVR_dom"/>
</dbReference>
<dbReference type="PANTHER" id="PTHR38430:SF1">
    <property type="entry name" value="PROTEIN-ARGININE KINASE ACTIVATOR PROTEIN"/>
    <property type="match status" value="1"/>
</dbReference>
<gene>
    <name evidence="2" type="ORF">VLK81_08145</name>
</gene>
<evidence type="ECO:0000313" key="3">
    <source>
        <dbReference type="Proteomes" id="UP001357733"/>
    </source>
</evidence>
<organism evidence="2 3">
    <name type="scientific">Citroniella saccharovorans</name>
    <dbReference type="NCBI Taxonomy" id="2053367"/>
    <lineage>
        <taxon>Bacteria</taxon>
        <taxon>Bacillati</taxon>
        <taxon>Bacillota</taxon>
        <taxon>Tissierellia</taxon>
        <taxon>Tissierellales</taxon>
        <taxon>Peptoniphilaceae</taxon>
        <taxon>Citroniella</taxon>
    </lineage>
</organism>
<sequence>MKCDKCGKDANIEIFLKADGIEEKLNLCFNCYSNMLSENLSNTGEFNPNYMKDLAKSIFNAILDEEKNLQDKTCQNCGLTLKDFYKNKKLGCSSCYEAFRDEILKYLSKDSKTLENKSYFNHKNNNLDEKMSLLDSENSNSSSINEKDLLIRQKKLELEAAIKDEYYEKAAYLRDEIKALKEEGEKLDGKRD</sequence>
<reference evidence="2 3" key="1">
    <citation type="submission" date="2024-01" db="EMBL/GenBank/DDBJ databases">
        <title>Complete genome sequence of Citroniella saccharovorans strain M6.X9, isolated from human fecal sample.</title>
        <authorList>
            <person name="Cheng G."/>
            <person name="Westerholm M."/>
            <person name="Schnurer A."/>
        </authorList>
    </citation>
    <scope>NUCLEOTIDE SEQUENCE [LARGE SCALE GENOMIC DNA]</scope>
    <source>
        <strain evidence="2 3">DSM 29873</strain>
    </source>
</reference>